<proteinExistence type="predicted"/>
<dbReference type="InterPro" id="IPR002104">
    <property type="entry name" value="Integrase_catalytic"/>
</dbReference>
<sequence>MLLDAGGTMANSAYPAGVENHGGKLRITFKYRGKRVRENLRVPDTPKNRKIAGELRASVCFAIRTGTFDYADRFPDSPNLKLFGLVKKDITVGELAQKWLTLKAMEIGSNALNRYQSVMKNMLPRLGPGRLASSITKEDLLFIRKDLLTGEKGSRKTSTSRKGRTVPTVNYYMTTTAGMFSFAAENGYLEKNPFNSITPLRKSKPVPDPLTRDEFSRLIDACHHQQTKNLWTVAVFTGMRHGEIAALAWEDIDLKAGTITVRRNFTKIGDFTLPKTDAGTNRVIHLLAPAIEALKNQAMLTRLSRQHQITVQLREYGRTILHECTFVFCPQIVRKNHKAGINYAVSSIGATWDSAIKRAGIRSRKAYQSRHTYACWALSSGANPTFIASQMGHSSASMVYNVYGAWMPECSVTQVAMLNNVLNARAPDVPQSDQEDEIKLYFSK</sequence>
<dbReference type="InterPro" id="IPR013762">
    <property type="entry name" value="Integrase-like_cat_sf"/>
</dbReference>
<evidence type="ECO:0000256" key="3">
    <source>
        <dbReference type="ARBA" id="ARBA00023172"/>
    </source>
</evidence>
<dbReference type="InterPro" id="IPR010998">
    <property type="entry name" value="Integrase_recombinase_N"/>
</dbReference>
<dbReference type="Pfam" id="PF00589">
    <property type="entry name" value="Phage_integrase"/>
    <property type="match status" value="1"/>
</dbReference>
<dbReference type="PIR" id="H90773">
    <property type="entry name" value="H90773"/>
</dbReference>
<keyword evidence="2 4" id="KW-0238">DNA-binding</keyword>
<dbReference type="SUPFAM" id="SSF56349">
    <property type="entry name" value="DNA breaking-rejoining enzymes"/>
    <property type="match status" value="1"/>
</dbReference>
<reference evidence="7 8" key="1">
    <citation type="journal article" date="2001" name="Nature">
        <title>Genome sequence of enterohaemorrhagic Escherichia coli O157:H7.</title>
        <authorList>
            <person name="Perna N.T."/>
            <person name="Plunkett G.III."/>
            <person name="Burland V."/>
            <person name="Mau B."/>
            <person name="Glasner J.D."/>
            <person name="Rose D.J."/>
            <person name="Mayhew G.F."/>
            <person name="Evans P.S."/>
            <person name="Gregor J."/>
            <person name="Kirkpatrick H.A."/>
            <person name="Posfai G."/>
            <person name="Hackett J."/>
            <person name="Klink S."/>
            <person name="Boutin A."/>
            <person name="Shao Y."/>
            <person name="Miller L."/>
            <person name="Grotbeck E.J."/>
            <person name="Davis N.W."/>
            <person name="Lim A."/>
            <person name="Dimalanta E."/>
            <person name="Potamousis K."/>
            <person name="Apodaca J."/>
            <person name="Anantharaman T.S."/>
            <person name="Lin J."/>
            <person name="Yen G."/>
            <person name="Schwartz D.C."/>
            <person name="Welch R.A."/>
            <person name="Blattner F.R."/>
        </authorList>
    </citation>
    <scope>NUCLEOTIDE SEQUENCE [LARGE SCALE GENOMIC DNA]</scope>
    <source>
        <strain evidence="8">O157:H7 / EDL933 / ATCC 700927 / EHEC</strain>
    </source>
</reference>
<gene>
    <name evidence="7" type="primary">intW</name>
    <name evidence="7" type="ordered locus">Z1424</name>
</gene>
<organism evidence="7 8">
    <name type="scientific">Escherichia coli O157:H7</name>
    <dbReference type="NCBI Taxonomy" id="83334"/>
    <lineage>
        <taxon>Bacteria</taxon>
        <taxon>Pseudomonadati</taxon>
        <taxon>Pseudomonadota</taxon>
        <taxon>Gammaproteobacteria</taxon>
        <taxon>Enterobacterales</taxon>
        <taxon>Enterobacteriaceae</taxon>
        <taxon>Escherichia</taxon>
    </lineage>
</organism>
<dbReference type="Gene3D" id="1.10.443.10">
    <property type="entry name" value="Intergrase catalytic core"/>
    <property type="match status" value="1"/>
</dbReference>
<dbReference type="PANTHER" id="PTHR30349:SF36">
    <property type="entry name" value="PROPHAGE INTEGRASE INTR-RELATED"/>
    <property type="match status" value="1"/>
</dbReference>
<keyword evidence="3" id="KW-0233">DNA recombination</keyword>
<protein>
    <submittedName>
        <fullName evidence="7">Integrase for bacteriophage BP-933W</fullName>
    </submittedName>
</protein>
<dbReference type="PANTHER" id="PTHR30349">
    <property type="entry name" value="PHAGE INTEGRASE-RELATED"/>
    <property type="match status" value="1"/>
</dbReference>
<dbReference type="AlphaFoldDB" id="A7UQY2"/>
<evidence type="ECO:0000256" key="4">
    <source>
        <dbReference type="PROSITE-ProRule" id="PRU01248"/>
    </source>
</evidence>
<evidence type="ECO:0000259" key="6">
    <source>
        <dbReference type="PROSITE" id="PS51900"/>
    </source>
</evidence>
<evidence type="ECO:0000313" key="8">
    <source>
        <dbReference type="Proteomes" id="UP000002519"/>
    </source>
</evidence>
<evidence type="ECO:0000259" key="5">
    <source>
        <dbReference type="PROSITE" id="PS51898"/>
    </source>
</evidence>
<dbReference type="PROSITE" id="PS51900">
    <property type="entry name" value="CB"/>
    <property type="match status" value="1"/>
</dbReference>
<dbReference type="PIR" id="E85636">
    <property type="entry name" value="E85636"/>
</dbReference>
<feature type="domain" description="Core-binding (CB)" evidence="6">
    <location>
        <begin position="90"/>
        <end position="184"/>
    </location>
</feature>
<dbReference type="Gene3D" id="1.10.150.130">
    <property type="match status" value="1"/>
</dbReference>
<dbReference type="Pfam" id="PF12167">
    <property type="entry name" value="Arm-DNA-bind_2"/>
    <property type="match status" value="1"/>
</dbReference>
<evidence type="ECO:0000256" key="1">
    <source>
        <dbReference type="ARBA" id="ARBA00022908"/>
    </source>
</evidence>
<dbReference type="InterPro" id="IPR050090">
    <property type="entry name" value="Tyrosine_recombinase_XerCD"/>
</dbReference>
<dbReference type="Proteomes" id="UP000002519">
    <property type="component" value="Chromosome"/>
</dbReference>
<dbReference type="CDD" id="cd01189">
    <property type="entry name" value="INT_ICEBs1_C_like"/>
    <property type="match status" value="1"/>
</dbReference>
<name>A7UQY2_ECO57</name>
<dbReference type="GO" id="GO:0015074">
    <property type="term" value="P:DNA integration"/>
    <property type="evidence" value="ECO:0007669"/>
    <property type="project" value="UniProtKB-KW"/>
</dbReference>
<evidence type="ECO:0000256" key="2">
    <source>
        <dbReference type="ARBA" id="ARBA00023125"/>
    </source>
</evidence>
<evidence type="ECO:0000313" key="7">
    <source>
        <dbReference type="EMBL" id="AAG55553.1"/>
    </source>
</evidence>
<accession>A7UQY2</accession>
<dbReference type="EMBL" id="AE005174">
    <property type="protein sequence ID" value="AAG55553.1"/>
    <property type="molecule type" value="Genomic_DNA"/>
</dbReference>
<keyword evidence="1" id="KW-0229">DNA integration</keyword>
<dbReference type="InterPro" id="IPR011010">
    <property type="entry name" value="DNA_brk_join_enz"/>
</dbReference>
<dbReference type="PROSITE" id="PS51898">
    <property type="entry name" value="TYR_RECOMBINASE"/>
    <property type="match status" value="1"/>
</dbReference>
<dbReference type="GO" id="GO:0003677">
    <property type="term" value="F:DNA binding"/>
    <property type="evidence" value="ECO:0007669"/>
    <property type="project" value="UniProtKB-UniRule"/>
</dbReference>
<dbReference type="GO" id="GO:0006310">
    <property type="term" value="P:DNA recombination"/>
    <property type="evidence" value="ECO:0007669"/>
    <property type="project" value="UniProtKB-KW"/>
</dbReference>
<dbReference type="KEGG" id="ece:Z1424"/>
<dbReference type="InterPro" id="IPR044068">
    <property type="entry name" value="CB"/>
</dbReference>
<dbReference type="InterPro" id="IPR022000">
    <property type="entry name" value="Min27-like_integrase_DNA_bind"/>
</dbReference>
<feature type="domain" description="Tyr recombinase" evidence="5">
    <location>
        <begin position="205"/>
        <end position="417"/>
    </location>
</feature>